<evidence type="ECO:0000256" key="2">
    <source>
        <dbReference type="SAM" id="MobiDB-lite"/>
    </source>
</evidence>
<sequence length="486" mass="51841">MAAEGGGRLLDEFCLAPSLEYIPRGPSVPDVYRAQSTPALARSGTSFWGARSATPAAGLRQRPTSPGGTTPAIQEGDFWIGFIRDGKLKIPDLKTADSGRDHGQLTMADLHQFDVSGDRVGEVFRMFDKDEDGRITPDELRVEVMYCLYHIINDADAAELDYDCEKQAQQPPVKSPSGQSQLRASCGEPTSKRWACVEGFGLLRRQDLINRITWQCRTDDDPPSTSASLTEQEFKLLLQRLRLGELFTPSAGAFQFEEFSSQRPDCPVWVSDYSRSRVRQGRLASMPLFALALDPVCRWLFETGPVAGTTEGLGDFAGLQGTPRAGGLSEAHLGPPALGGHRGRAAATAAAPPGPAGGGGLPAPRRAPRTAGAFLDAAAAPTGLSSGATLVPRRLPRRAASAFLMEDRPTRDAAGASAPYRPRRPEDRIPGSKCMRVCKVPPGWRCTPCGPPLPPLEGPLGSGRGSKEPPSCNGASLRSMAVCAPG</sequence>
<evidence type="ECO:0000313" key="4">
    <source>
        <dbReference type="EMBL" id="CAK0796915.1"/>
    </source>
</evidence>
<dbReference type="EMBL" id="CAUYUJ010001647">
    <property type="protein sequence ID" value="CAK0796915.1"/>
    <property type="molecule type" value="Genomic_DNA"/>
</dbReference>
<dbReference type="PROSITE" id="PS00018">
    <property type="entry name" value="EF_HAND_1"/>
    <property type="match status" value="1"/>
</dbReference>
<dbReference type="Proteomes" id="UP001189429">
    <property type="component" value="Unassembled WGS sequence"/>
</dbReference>
<dbReference type="InterPro" id="IPR002048">
    <property type="entry name" value="EF_hand_dom"/>
</dbReference>
<keyword evidence="5" id="KW-1185">Reference proteome</keyword>
<evidence type="ECO:0000259" key="3">
    <source>
        <dbReference type="PROSITE" id="PS50222"/>
    </source>
</evidence>
<gene>
    <name evidence="4" type="ORF">PCOR1329_LOCUS6147</name>
</gene>
<dbReference type="SUPFAM" id="SSF47473">
    <property type="entry name" value="EF-hand"/>
    <property type="match status" value="1"/>
</dbReference>
<evidence type="ECO:0000313" key="5">
    <source>
        <dbReference type="Proteomes" id="UP001189429"/>
    </source>
</evidence>
<feature type="region of interest" description="Disordered" evidence="2">
    <location>
        <begin position="457"/>
        <end position="476"/>
    </location>
</feature>
<evidence type="ECO:0000256" key="1">
    <source>
        <dbReference type="ARBA" id="ARBA00022837"/>
    </source>
</evidence>
<dbReference type="Pfam" id="PF13405">
    <property type="entry name" value="EF-hand_6"/>
    <property type="match status" value="1"/>
</dbReference>
<accession>A0ABN9Q1C9</accession>
<dbReference type="Gene3D" id="1.10.238.10">
    <property type="entry name" value="EF-hand"/>
    <property type="match status" value="1"/>
</dbReference>
<feature type="domain" description="EF-hand" evidence="3">
    <location>
        <begin position="115"/>
        <end position="150"/>
    </location>
</feature>
<comment type="caution">
    <text evidence="4">The sequence shown here is derived from an EMBL/GenBank/DDBJ whole genome shotgun (WGS) entry which is preliminary data.</text>
</comment>
<keyword evidence="1" id="KW-0106">Calcium</keyword>
<organism evidence="4 5">
    <name type="scientific">Prorocentrum cordatum</name>
    <dbReference type="NCBI Taxonomy" id="2364126"/>
    <lineage>
        <taxon>Eukaryota</taxon>
        <taxon>Sar</taxon>
        <taxon>Alveolata</taxon>
        <taxon>Dinophyceae</taxon>
        <taxon>Prorocentrales</taxon>
        <taxon>Prorocentraceae</taxon>
        <taxon>Prorocentrum</taxon>
    </lineage>
</organism>
<name>A0ABN9Q1C9_9DINO</name>
<dbReference type="InterPro" id="IPR011992">
    <property type="entry name" value="EF-hand-dom_pair"/>
</dbReference>
<proteinExistence type="predicted"/>
<dbReference type="PROSITE" id="PS50222">
    <property type="entry name" value="EF_HAND_2"/>
    <property type="match status" value="1"/>
</dbReference>
<reference evidence="4" key="1">
    <citation type="submission" date="2023-10" db="EMBL/GenBank/DDBJ databases">
        <authorList>
            <person name="Chen Y."/>
            <person name="Shah S."/>
            <person name="Dougan E. K."/>
            <person name="Thang M."/>
            <person name="Chan C."/>
        </authorList>
    </citation>
    <scope>NUCLEOTIDE SEQUENCE [LARGE SCALE GENOMIC DNA]</scope>
</reference>
<dbReference type="InterPro" id="IPR018247">
    <property type="entry name" value="EF_Hand_1_Ca_BS"/>
</dbReference>
<feature type="compositionally biased region" description="Low complexity" evidence="2">
    <location>
        <begin position="332"/>
        <end position="351"/>
    </location>
</feature>
<feature type="region of interest" description="Disordered" evidence="2">
    <location>
        <begin position="320"/>
        <end position="367"/>
    </location>
</feature>
<protein>
    <recommendedName>
        <fullName evidence="3">EF-hand domain-containing protein</fullName>
    </recommendedName>
</protein>